<gene>
    <name evidence="10" type="ORF">ACJMK2_012463</name>
</gene>
<evidence type="ECO:0000256" key="1">
    <source>
        <dbReference type="ARBA" id="ARBA00004141"/>
    </source>
</evidence>
<evidence type="ECO:0000256" key="8">
    <source>
        <dbReference type="RuleBase" id="RU003732"/>
    </source>
</evidence>
<feature type="transmembrane region" description="Helical" evidence="9">
    <location>
        <begin position="74"/>
        <end position="95"/>
    </location>
</feature>
<feature type="transmembrane region" description="Helical" evidence="9">
    <location>
        <begin position="219"/>
        <end position="238"/>
    </location>
</feature>
<evidence type="ECO:0000256" key="2">
    <source>
        <dbReference type="ARBA" id="ARBA00022448"/>
    </source>
</evidence>
<dbReference type="EMBL" id="JBJQND010000013">
    <property type="protein sequence ID" value="KAL3857832.1"/>
    <property type="molecule type" value="Genomic_DNA"/>
</dbReference>
<comment type="similarity">
    <text evidence="8">Belongs to the sodium:neurotransmitter symporter (SNF) (TC 2.A.22) family.</text>
</comment>
<comment type="subcellular location">
    <subcellularLocation>
        <location evidence="1">Membrane</location>
        <topology evidence="1">Multi-pass membrane protein</topology>
    </subcellularLocation>
</comment>
<dbReference type="PANTHER" id="PTHR11616">
    <property type="entry name" value="SODIUM/CHLORIDE DEPENDENT TRANSPORTER"/>
    <property type="match status" value="1"/>
</dbReference>
<feature type="transmembrane region" description="Helical" evidence="9">
    <location>
        <begin position="475"/>
        <end position="495"/>
    </location>
</feature>
<dbReference type="PROSITE" id="PS00610">
    <property type="entry name" value="NA_NEUROTRAN_SYMP_1"/>
    <property type="match status" value="1"/>
</dbReference>
<feature type="binding site" evidence="6">
    <location>
        <position position="57"/>
    </location>
    <ligand>
        <name>Na(+)</name>
        <dbReference type="ChEBI" id="CHEBI:29101"/>
        <label>1</label>
    </ligand>
</feature>
<feature type="binding site" evidence="6">
    <location>
        <position position="294"/>
    </location>
    <ligand>
        <name>Na(+)</name>
        <dbReference type="ChEBI" id="CHEBI:29101"/>
        <label>1</label>
    </ligand>
</feature>
<dbReference type="PROSITE" id="PS00754">
    <property type="entry name" value="NA_NEUROTRAN_SYMP_2"/>
    <property type="match status" value="1"/>
</dbReference>
<feature type="binding site" evidence="6">
    <location>
        <position position="370"/>
    </location>
    <ligand>
        <name>Na(+)</name>
        <dbReference type="ChEBI" id="CHEBI:29101"/>
        <label>1</label>
    </ligand>
</feature>
<dbReference type="SUPFAM" id="SSF161070">
    <property type="entry name" value="SNF-like"/>
    <property type="match status" value="1"/>
</dbReference>
<keyword evidence="4 9" id="KW-1133">Transmembrane helix</keyword>
<evidence type="ECO:0000256" key="4">
    <source>
        <dbReference type="ARBA" id="ARBA00022989"/>
    </source>
</evidence>
<proteinExistence type="inferred from homology"/>
<keyword evidence="3 8" id="KW-0812">Transmembrane</keyword>
<evidence type="ECO:0000256" key="6">
    <source>
        <dbReference type="PIRSR" id="PIRSR600175-1"/>
    </source>
</evidence>
<dbReference type="Pfam" id="PF00209">
    <property type="entry name" value="SNF"/>
    <property type="match status" value="2"/>
</dbReference>
<protein>
    <recommendedName>
        <fullName evidence="8">Transporter</fullName>
    </recommendedName>
</protein>
<dbReference type="GO" id="GO:0016020">
    <property type="term" value="C:membrane"/>
    <property type="evidence" value="ECO:0007669"/>
    <property type="project" value="UniProtKB-SubCell"/>
</dbReference>
<dbReference type="PRINTS" id="PR00176">
    <property type="entry name" value="NANEUSMPORT"/>
</dbReference>
<evidence type="ECO:0000313" key="11">
    <source>
        <dbReference type="Proteomes" id="UP001634394"/>
    </source>
</evidence>
<dbReference type="GO" id="GO:0015293">
    <property type="term" value="F:symporter activity"/>
    <property type="evidence" value="ECO:0007669"/>
    <property type="project" value="UniProtKB-KW"/>
</dbReference>
<keyword evidence="5 9" id="KW-0472">Membrane</keyword>
<keyword evidence="6" id="KW-0479">Metal-binding</keyword>
<keyword evidence="6" id="KW-0915">Sodium</keyword>
<dbReference type="InterPro" id="IPR000175">
    <property type="entry name" value="Na/ntran_symport"/>
</dbReference>
<sequence length="640" mass="72549">MLIFLVSTNFCLIREMHFFFSFVNGKMAMTGEVERENWSRKFEFILAAIGYSVGLGNIWRFPYLCFRSGGGAFLIPYFIMLVLCGVPLLFMELAVGQYTKQGPVGALSKICPLFKGAGLATVVISFLFTTYYNVIITWAFYYLFSSFVSKLPWSDCSNTWNSDRCWDGKNKTYTDSTTNFTFVDVKPNNSLSPTEDFFERQLLGKTSGIDEAGVLKWDLALILLMCWIIVYFCIWKGTKSSGKVVYFTALFPYVVLIILLVRGLTLPGAINGIYYFLIPRWELLLDAKVFNFVSLYYTLTIAVVDAFTCILAGLAIFSILGYLAHNQGKAVDQVVSEGPGLVFVVYPEAFTSMPVSQLFSVLFFLMLVCLGIDSEFASVEVIVTTIQDHFHVQVKKYLKKKEFLVVLVCLVSYLCGLPNVTQGGIYFFQLIDYYAAAMSLMYLAFFEVIAITWIYGAKRLARNVKDMTGVAPSMFFIVCWYVVSPLLIFGIWMFSLIQFQPFQVAGYVYPTWATVLGWLIAMMSILCIPACMIHALWQAEGDSLWQKLKHSVKSPMPNPLENPIFSLHGGDALMPDGILLKNHGVEDKYFISDSKRAEPVDVDIETYRIKELHPGYNSKKDESARINLLSYKENRYDKVI</sequence>
<dbReference type="PANTHER" id="PTHR11616:SF303">
    <property type="entry name" value="SODIUM- AND CHLORIDE-DEPENDENT GABA TRANSPORTER INE"/>
    <property type="match status" value="1"/>
</dbReference>
<feature type="binding site" evidence="6">
    <location>
        <position position="50"/>
    </location>
    <ligand>
        <name>Na(+)</name>
        <dbReference type="ChEBI" id="CHEBI:29101"/>
        <label>1</label>
    </ligand>
</feature>
<feature type="binding site" evidence="6">
    <location>
        <position position="374"/>
    </location>
    <ligand>
        <name>Na(+)</name>
        <dbReference type="ChEBI" id="CHEBI:29101"/>
        <label>1</label>
    </ligand>
</feature>
<comment type="caution">
    <text evidence="10">The sequence shown here is derived from an EMBL/GenBank/DDBJ whole genome shotgun (WGS) entry which is preliminary data.</text>
</comment>
<organism evidence="10 11">
    <name type="scientific">Sinanodonta woodiana</name>
    <name type="common">Chinese pond mussel</name>
    <name type="synonym">Anodonta woodiana</name>
    <dbReference type="NCBI Taxonomy" id="1069815"/>
    <lineage>
        <taxon>Eukaryota</taxon>
        <taxon>Metazoa</taxon>
        <taxon>Spiralia</taxon>
        <taxon>Lophotrochozoa</taxon>
        <taxon>Mollusca</taxon>
        <taxon>Bivalvia</taxon>
        <taxon>Autobranchia</taxon>
        <taxon>Heteroconchia</taxon>
        <taxon>Palaeoheterodonta</taxon>
        <taxon>Unionida</taxon>
        <taxon>Unionoidea</taxon>
        <taxon>Unionidae</taxon>
        <taxon>Unioninae</taxon>
        <taxon>Sinanodonta</taxon>
    </lineage>
</organism>
<name>A0ABD3V8A5_SINWO</name>
<accession>A0ABD3V8A5</accession>
<dbReference type="Proteomes" id="UP001634394">
    <property type="component" value="Unassembled WGS sequence"/>
</dbReference>
<reference evidence="10 11" key="1">
    <citation type="submission" date="2024-11" db="EMBL/GenBank/DDBJ databases">
        <title>Chromosome-level genome assembly of the freshwater bivalve Anodonta woodiana.</title>
        <authorList>
            <person name="Chen X."/>
        </authorList>
    </citation>
    <scope>NUCLEOTIDE SEQUENCE [LARGE SCALE GENOMIC DNA]</scope>
    <source>
        <strain evidence="10">MN2024</strain>
        <tissue evidence="10">Gills</tissue>
    </source>
</reference>
<keyword evidence="8" id="KW-0769">Symport</keyword>
<keyword evidence="11" id="KW-1185">Reference proteome</keyword>
<keyword evidence="2 8" id="KW-0813">Transport</keyword>
<evidence type="ECO:0000256" key="9">
    <source>
        <dbReference type="SAM" id="Phobius"/>
    </source>
</evidence>
<evidence type="ECO:0000313" key="10">
    <source>
        <dbReference type="EMBL" id="KAL3857832.1"/>
    </source>
</evidence>
<feature type="transmembrane region" description="Helical" evidence="9">
    <location>
        <begin position="116"/>
        <end position="144"/>
    </location>
</feature>
<keyword evidence="7" id="KW-1015">Disulfide bond</keyword>
<evidence type="ECO:0000256" key="5">
    <source>
        <dbReference type="ARBA" id="ARBA00023136"/>
    </source>
</evidence>
<feature type="transmembrane region" description="Helical" evidence="9">
    <location>
        <begin position="515"/>
        <end position="537"/>
    </location>
</feature>
<dbReference type="InterPro" id="IPR037272">
    <property type="entry name" value="SNS_sf"/>
</dbReference>
<feature type="transmembrane region" description="Helical" evidence="9">
    <location>
        <begin position="44"/>
        <end position="62"/>
    </location>
</feature>
<feature type="transmembrane region" description="Helical" evidence="9">
    <location>
        <begin position="296"/>
        <end position="323"/>
    </location>
</feature>
<dbReference type="PROSITE" id="PS50267">
    <property type="entry name" value="NA_NEUROTRAN_SYMP_3"/>
    <property type="match status" value="1"/>
</dbReference>
<feature type="transmembrane region" description="Helical" evidence="9">
    <location>
        <begin position="250"/>
        <end position="276"/>
    </location>
</feature>
<feature type="transmembrane region" description="Helical" evidence="9">
    <location>
        <begin position="433"/>
        <end position="455"/>
    </location>
</feature>
<feature type="binding site" evidence="6">
    <location>
        <position position="373"/>
    </location>
    <ligand>
        <name>Na(+)</name>
        <dbReference type="ChEBI" id="CHEBI:29101"/>
        <label>1</label>
    </ligand>
</feature>
<feature type="disulfide bond" evidence="7">
    <location>
        <begin position="156"/>
        <end position="165"/>
    </location>
</feature>
<feature type="binding site" evidence="6">
    <location>
        <position position="53"/>
    </location>
    <ligand>
        <name>Na(+)</name>
        <dbReference type="ChEBI" id="CHEBI:29101"/>
        <label>1</label>
    </ligand>
</feature>
<dbReference type="AlphaFoldDB" id="A0ABD3V8A5"/>
<evidence type="ECO:0000256" key="3">
    <source>
        <dbReference type="ARBA" id="ARBA00022692"/>
    </source>
</evidence>
<feature type="transmembrane region" description="Helical" evidence="9">
    <location>
        <begin position="403"/>
        <end position="421"/>
    </location>
</feature>
<evidence type="ECO:0000256" key="7">
    <source>
        <dbReference type="PIRSR" id="PIRSR600175-2"/>
    </source>
</evidence>